<dbReference type="eggNOG" id="COG1862">
    <property type="taxonomic scope" value="Bacteria"/>
</dbReference>
<dbReference type="NCBIfam" id="TIGR00739">
    <property type="entry name" value="yajC"/>
    <property type="match status" value="1"/>
</dbReference>
<evidence type="ECO:0000256" key="4">
    <source>
        <dbReference type="ARBA" id="ARBA00022475"/>
    </source>
</evidence>
<dbReference type="Proteomes" id="UP000027822">
    <property type="component" value="Unassembled WGS sequence"/>
</dbReference>
<evidence type="ECO:0000256" key="8">
    <source>
        <dbReference type="ARBA" id="ARBA00023010"/>
    </source>
</evidence>
<dbReference type="GO" id="GO:0005886">
    <property type="term" value="C:plasma membrane"/>
    <property type="evidence" value="ECO:0007669"/>
    <property type="project" value="UniProtKB-SubCell"/>
</dbReference>
<dbReference type="PANTHER" id="PTHR33909:SF1">
    <property type="entry name" value="SEC TRANSLOCON ACCESSORY COMPLEX SUBUNIT YAJC"/>
    <property type="match status" value="1"/>
</dbReference>
<organism evidence="11 12">
    <name type="scientific">Bacillus manliponensis</name>
    <dbReference type="NCBI Taxonomy" id="574376"/>
    <lineage>
        <taxon>Bacteria</taxon>
        <taxon>Bacillati</taxon>
        <taxon>Bacillota</taxon>
        <taxon>Bacilli</taxon>
        <taxon>Bacillales</taxon>
        <taxon>Bacillaceae</taxon>
        <taxon>Bacillus</taxon>
        <taxon>Bacillus cereus group</taxon>
    </lineage>
</organism>
<keyword evidence="3" id="KW-0813">Transport</keyword>
<keyword evidence="9 10" id="KW-0472">Membrane</keyword>
<accession>A0A073JYV7</accession>
<evidence type="ECO:0000256" key="5">
    <source>
        <dbReference type="ARBA" id="ARBA00022692"/>
    </source>
</evidence>
<evidence type="ECO:0000256" key="3">
    <source>
        <dbReference type="ARBA" id="ARBA00022448"/>
    </source>
</evidence>
<dbReference type="AlphaFoldDB" id="A0A073JYV7"/>
<evidence type="ECO:0000256" key="2">
    <source>
        <dbReference type="ARBA" id="ARBA00006742"/>
    </source>
</evidence>
<evidence type="ECO:0000256" key="7">
    <source>
        <dbReference type="ARBA" id="ARBA00022989"/>
    </source>
</evidence>
<dbReference type="SMART" id="SM01323">
    <property type="entry name" value="YajC"/>
    <property type="match status" value="1"/>
</dbReference>
<dbReference type="RefSeq" id="WP_034638667.1">
    <property type="nucleotide sequence ID" value="NZ_CBCSJC010000005.1"/>
</dbReference>
<keyword evidence="12" id="KW-1185">Reference proteome</keyword>
<evidence type="ECO:0000256" key="9">
    <source>
        <dbReference type="ARBA" id="ARBA00023136"/>
    </source>
</evidence>
<dbReference type="PANTHER" id="PTHR33909">
    <property type="entry name" value="SEC TRANSLOCON ACCESSORY COMPLEX SUBUNIT YAJC"/>
    <property type="match status" value="1"/>
</dbReference>
<keyword evidence="6" id="KW-0653">Protein transport</keyword>
<evidence type="ECO:0000313" key="11">
    <source>
        <dbReference type="EMBL" id="KEK19387.1"/>
    </source>
</evidence>
<keyword evidence="5 10" id="KW-0812">Transmembrane</keyword>
<dbReference type="EMBL" id="JOTN01000007">
    <property type="protein sequence ID" value="KEK19387.1"/>
    <property type="molecule type" value="Genomic_DNA"/>
</dbReference>
<reference evidence="11 12" key="1">
    <citation type="submission" date="2014-06" db="EMBL/GenBank/DDBJ databases">
        <title>Draft genome sequence of Bacillus manliponensis JCM 15802 (MCCC 1A00708).</title>
        <authorList>
            <person name="Lai Q."/>
            <person name="Liu Y."/>
            <person name="Shao Z."/>
        </authorList>
    </citation>
    <scope>NUCLEOTIDE SEQUENCE [LARGE SCALE GENOMIC DNA]</scope>
    <source>
        <strain evidence="11 12">JCM 15802</strain>
    </source>
</reference>
<evidence type="ECO:0000313" key="12">
    <source>
        <dbReference type="Proteomes" id="UP000027822"/>
    </source>
</evidence>
<sequence>MNAGMMNIIMIVAMFAIFYFLLIRPQQKRQKAVAEMQNNLQKGDTIVTIGGLHGTVESVEDTKIVVKSGGSHLTFDRNSVREVVKN</sequence>
<evidence type="ECO:0000256" key="6">
    <source>
        <dbReference type="ARBA" id="ARBA00022927"/>
    </source>
</evidence>
<comment type="subcellular location">
    <subcellularLocation>
        <location evidence="1">Cell membrane</location>
        <topology evidence="1">Single-pass membrane protein</topology>
    </subcellularLocation>
</comment>
<gene>
    <name evidence="11" type="ORF">BAMA_21570</name>
</gene>
<dbReference type="OrthoDB" id="9800132at2"/>
<dbReference type="Pfam" id="PF02699">
    <property type="entry name" value="YajC"/>
    <property type="match status" value="1"/>
</dbReference>
<evidence type="ECO:0000256" key="10">
    <source>
        <dbReference type="SAM" id="Phobius"/>
    </source>
</evidence>
<keyword evidence="8" id="KW-0811">Translocation</keyword>
<dbReference type="GO" id="GO:0015031">
    <property type="term" value="P:protein transport"/>
    <property type="evidence" value="ECO:0007669"/>
    <property type="project" value="UniProtKB-KW"/>
</dbReference>
<comment type="caution">
    <text evidence="11">The sequence shown here is derived from an EMBL/GenBank/DDBJ whole genome shotgun (WGS) entry which is preliminary data.</text>
</comment>
<dbReference type="InterPro" id="IPR003849">
    <property type="entry name" value="Preprotein_translocase_YajC"/>
</dbReference>
<keyword evidence="7 10" id="KW-1133">Transmembrane helix</keyword>
<protein>
    <submittedName>
        <fullName evidence="11">Preprotein translocase subunit YajC</fullName>
    </submittedName>
</protein>
<comment type="similarity">
    <text evidence="2">Belongs to the YajC family.</text>
</comment>
<dbReference type="PRINTS" id="PR01853">
    <property type="entry name" value="YAJCTRNLCASE"/>
</dbReference>
<dbReference type="STRING" id="574376.BAMA_21570"/>
<feature type="transmembrane region" description="Helical" evidence="10">
    <location>
        <begin position="6"/>
        <end position="23"/>
    </location>
</feature>
<evidence type="ECO:0000256" key="1">
    <source>
        <dbReference type="ARBA" id="ARBA00004162"/>
    </source>
</evidence>
<proteinExistence type="inferred from homology"/>
<keyword evidence="4" id="KW-1003">Cell membrane</keyword>
<name>A0A073JYV7_9BACI</name>